<dbReference type="Proteomes" id="UP000177515">
    <property type="component" value="Chromosome 1"/>
</dbReference>
<accession>A0ABM6F0J8</accession>
<dbReference type="InterPro" id="IPR007845">
    <property type="entry name" value="HemS/ChuX_dom"/>
</dbReference>
<evidence type="ECO:0000313" key="3">
    <source>
        <dbReference type="Proteomes" id="UP000177515"/>
    </source>
</evidence>
<evidence type="ECO:0000259" key="1">
    <source>
        <dbReference type="Pfam" id="PF05171"/>
    </source>
</evidence>
<organism evidence="2 3">
    <name type="scientific">Cupriavidus malaysiensis</name>
    <dbReference type="NCBI Taxonomy" id="367825"/>
    <lineage>
        <taxon>Bacteria</taxon>
        <taxon>Pseudomonadati</taxon>
        <taxon>Pseudomonadota</taxon>
        <taxon>Betaproteobacteria</taxon>
        <taxon>Burkholderiales</taxon>
        <taxon>Burkholderiaceae</taxon>
        <taxon>Cupriavidus</taxon>
    </lineage>
</organism>
<gene>
    <name evidence="2" type="ORF">BKK80_03080</name>
</gene>
<dbReference type="SUPFAM" id="SSF144064">
    <property type="entry name" value="Heme iron utilization protein-like"/>
    <property type="match status" value="1"/>
</dbReference>
<dbReference type="CDD" id="cd16830">
    <property type="entry name" value="HemS-like_N"/>
    <property type="match status" value="1"/>
</dbReference>
<dbReference type="Pfam" id="PF05171">
    <property type="entry name" value="HemS"/>
    <property type="match status" value="2"/>
</dbReference>
<dbReference type="RefSeq" id="WP_071068581.1">
    <property type="nucleotide sequence ID" value="NZ_CP017754.1"/>
</dbReference>
<sequence>MENRHAPDSLDSIYSIDSLRARHQQLAAQEPRLRIRERALRLGVPEAALVAAGCGVHARPLAGTAQALFRELGTLGPLMALSRNDAAVHERHGRYLDIQADGPVGLVLGPDIDLRLFFNSWKHFYAVSENGRHSLQFFDRSGEAVHKVYRTEHTDGAAWDAYVERFATEAGLPVVAEPPGAPEQAEAPDDAGALRSHWLGLTDTHDFFAMLRHFKVSRLGALRAAGADLAQPVAGDAVEAMLGAAAASGLPIMCFVANRGIVQIHTGPVKRLLRTGPWFNVLDDTFNLHLNTEAVASSWVVNKPTSDGWVTSLELYGADGELIVQFFGERKPGKPELPAWRSLMASLCAQPLAA</sequence>
<dbReference type="EMBL" id="CP017754">
    <property type="protein sequence ID" value="AOZ04923.1"/>
    <property type="molecule type" value="Genomic_DNA"/>
</dbReference>
<proteinExistence type="predicted"/>
<keyword evidence="3" id="KW-1185">Reference proteome</keyword>
<dbReference type="CDD" id="cd16831">
    <property type="entry name" value="HemS-like_C"/>
    <property type="match status" value="1"/>
</dbReference>
<evidence type="ECO:0000313" key="2">
    <source>
        <dbReference type="EMBL" id="AOZ04923.1"/>
    </source>
</evidence>
<dbReference type="Gene3D" id="3.40.1570.10">
    <property type="entry name" value="HemS/ChuS/ChuX like domains"/>
    <property type="match status" value="2"/>
</dbReference>
<dbReference type="InterPro" id="IPR053733">
    <property type="entry name" value="Heme_Transport_Util_sf"/>
</dbReference>
<protein>
    <submittedName>
        <fullName evidence="2">Hemin-degrading factor</fullName>
    </submittedName>
</protein>
<name>A0ABM6F0J8_9BURK</name>
<feature type="domain" description="Haemin-degrading HemS/ChuX" evidence="1">
    <location>
        <begin position="215"/>
        <end position="347"/>
    </location>
</feature>
<feature type="domain" description="Haemin-degrading HemS/ChuX" evidence="1">
    <location>
        <begin position="43"/>
        <end position="166"/>
    </location>
</feature>
<reference evidence="2 3" key="1">
    <citation type="submission" date="2016-10" db="EMBL/GenBank/DDBJ databases">
        <title>Complete genome sequences of three Cupriavidus strains isolated from various Malaysian environments.</title>
        <authorList>
            <person name="Abdullah A.A.-A."/>
            <person name="Shafie N.A.H."/>
            <person name="Lau N.S."/>
        </authorList>
    </citation>
    <scope>NUCLEOTIDE SEQUENCE [LARGE SCALE GENOMIC DNA]</scope>
    <source>
        <strain evidence="2 3">USMAA1020</strain>
    </source>
</reference>